<dbReference type="CDD" id="cd10918">
    <property type="entry name" value="CE4_NodB_like_5s_6s"/>
    <property type="match status" value="1"/>
</dbReference>
<dbReference type="Proteomes" id="UP000295707">
    <property type="component" value="Unassembled WGS sequence"/>
</dbReference>
<comment type="subcellular location">
    <subcellularLocation>
        <location evidence="1">Secreted</location>
    </subcellularLocation>
</comment>
<evidence type="ECO:0000256" key="2">
    <source>
        <dbReference type="ARBA" id="ARBA00022729"/>
    </source>
</evidence>
<dbReference type="InterPro" id="IPR002509">
    <property type="entry name" value="NODB_dom"/>
</dbReference>
<evidence type="ECO:0000259" key="3">
    <source>
        <dbReference type="PROSITE" id="PS51677"/>
    </source>
</evidence>
<dbReference type="PANTHER" id="PTHR34216:SF3">
    <property type="entry name" value="POLY-BETA-1,6-N-ACETYL-D-GLUCOSAMINE N-DEACETYLASE"/>
    <property type="match status" value="1"/>
</dbReference>
<evidence type="ECO:0000313" key="5">
    <source>
        <dbReference type="Proteomes" id="UP000295707"/>
    </source>
</evidence>
<dbReference type="PANTHER" id="PTHR34216">
    <property type="match status" value="1"/>
</dbReference>
<dbReference type="PROSITE" id="PS51677">
    <property type="entry name" value="NODB"/>
    <property type="match status" value="1"/>
</dbReference>
<keyword evidence="2" id="KW-0732">Signal</keyword>
<protein>
    <submittedName>
        <fullName evidence="4">Polysaccharide deacetylase</fullName>
    </submittedName>
</protein>
<dbReference type="SUPFAM" id="SSF88713">
    <property type="entry name" value="Glycoside hydrolase/deacetylase"/>
    <property type="match status" value="1"/>
</dbReference>
<dbReference type="InterPro" id="IPR051398">
    <property type="entry name" value="Polysacch_Deacetylase"/>
</dbReference>
<keyword evidence="5" id="KW-1185">Reference proteome</keyword>
<evidence type="ECO:0000256" key="1">
    <source>
        <dbReference type="ARBA" id="ARBA00004613"/>
    </source>
</evidence>
<dbReference type="InterPro" id="IPR011330">
    <property type="entry name" value="Glyco_hydro/deAcase_b/a-brl"/>
</dbReference>
<dbReference type="Gene3D" id="3.20.20.370">
    <property type="entry name" value="Glycoside hydrolase/deacetylase"/>
    <property type="match status" value="1"/>
</dbReference>
<sequence>MVIALWSIPVLIAAWFSWRYAWWRPTVDTHYPRILMYHMITDPVAGARFNGLRVSPSRFEQQLRWLRDNGWQGFTVSELVDRGADLPDKAVAITFDDGYADNATQALPLLQRYGYKATLYLVIDRHDRDWSRSRKAHHDGDELKAVPKLSDEQVEALLASGYFELGAHTLTHANFLNLDDAALQRELTESKHQLEQRFAVPVRSFAYPFGLYRPGQVALVKEAGYDNAVTVREAADDPASWEPLELARIKISGRDSMLAFRQRMRTGRRGV</sequence>
<feature type="domain" description="NodB homology" evidence="3">
    <location>
        <begin position="89"/>
        <end position="271"/>
    </location>
</feature>
<dbReference type="GO" id="GO:0005576">
    <property type="term" value="C:extracellular region"/>
    <property type="evidence" value="ECO:0007669"/>
    <property type="project" value="UniProtKB-SubCell"/>
</dbReference>
<organism evidence="4 5">
    <name type="scientific">Thiogranum longum</name>
    <dbReference type="NCBI Taxonomy" id="1537524"/>
    <lineage>
        <taxon>Bacteria</taxon>
        <taxon>Pseudomonadati</taxon>
        <taxon>Pseudomonadota</taxon>
        <taxon>Gammaproteobacteria</taxon>
        <taxon>Chromatiales</taxon>
        <taxon>Ectothiorhodospiraceae</taxon>
        <taxon>Thiogranum</taxon>
    </lineage>
</organism>
<proteinExistence type="predicted"/>
<dbReference type="Pfam" id="PF01522">
    <property type="entry name" value="Polysacc_deac_1"/>
    <property type="match status" value="1"/>
</dbReference>
<evidence type="ECO:0000313" key="4">
    <source>
        <dbReference type="EMBL" id="TCK19439.1"/>
    </source>
</evidence>
<dbReference type="GO" id="GO:0016810">
    <property type="term" value="F:hydrolase activity, acting on carbon-nitrogen (but not peptide) bonds"/>
    <property type="evidence" value="ECO:0007669"/>
    <property type="project" value="InterPro"/>
</dbReference>
<reference evidence="4 5" key="1">
    <citation type="submission" date="2019-03" db="EMBL/GenBank/DDBJ databases">
        <title>Genomic Encyclopedia of Type Strains, Phase IV (KMG-IV): sequencing the most valuable type-strain genomes for metagenomic binning, comparative biology and taxonomic classification.</title>
        <authorList>
            <person name="Goeker M."/>
        </authorList>
    </citation>
    <scope>NUCLEOTIDE SEQUENCE [LARGE SCALE GENOMIC DNA]</scope>
    <source>
        <strain evidence="4 5">DSM 19610</strain>
    </source>
</reference>
<dbReference type="GO" id="GO:0005975">
    <property type="term" value="P:carbohydrate metabolic process"/>
    <property type="evidence" value="ECO:0007669"/>
    <property type="project" value="InterPro"/>
</dbReference>
<dbReference type="EMBL" id="SMFX01000001">
    <property type="protein sequence ID" value="TCK19439.1"/>
    <property type="molecule type" value="Genomic_DNA"/>
</dbReference>
<dbReference type="AlphaFoldDB" id="A0A4R1HIY2"/>
<gene>
    <name evidence="4" type="ORF">DFR30_2750</name>
</gene>
<accession>A0A4R1HIY2</accession>
<name>A0A4R1HIY2_9GAMM</name>
<comment type="caution">
    <text evidence="4">The sequence shown here is derived from an EMBL/GenBank/DDBJ whole genome shotgun (WGS) entry which is preliminary data.</text>
</comment>